<evidence type="ECO:0000256" key="8">
    <source>
        <dbReference type="ARBA" id="ARBA00022692"/>
    </source>
</evidence>
<keyword evidence="12 20" id="KW-1133">Transmembrane helix</keyword>
<dbReference type="InterPro" id="IPR048260">
    <property type="entry name" value="Cytochrome_b_C_euk/bac"/>
</dbReference>
<accession>A0A343SU26</accession>
<dbReference type="InterPro" id="IPR048259">
    <property type="entry name" value="Cytochrome_b_N_euk/bac"/>
</dbReference>
<comment type="function">
    <text evidence="1 20">Component of the ubiquinol-cytochrome c reductase complex (complex III or cytochrome b-c1 complex) that is part of the mitochondrial respiratory chain. The b-c1 complex mediates electron transfer from ubiquinol to cytochrome c. Contributes to the generation of a proton gradient across the mitochondrial membrane that is then used for ATP synthesis.</text>
</comment>
<evidence type="ECO:0000256" key="15">
    <source>
        <dbReference type="ARBA" id="ARBA00023128"/>
    </source>
</evidence>
<sequence>MASLRKTHPLLKIANNALIDLPTPSNISAWWNFGSLLGLCLITQILTGLFLAMHYTSDISTAFSSVAHICRDVNYGWLIRNLHANGASFFFICIYFHIGRGLYYGSYLYKETWNVGVVMLLLVMMTAFVGYVLPWGQMSFWGATVITNLLSAVPYIGTALVEWIWGGFSVDNATLTRFFAFHFLFPFLIAALTMIHLLFLHETGSTNPMGLNPDADKIPFHPYFSYKDLLGFALLLISLISLSLFAPNLLGDPDNFTPANPLVTPPHIKPEWYFLFAYAILRSIPNKLGGVVALLASILILMLAPFLHTSKQRSLTFRPLSQFLFWLLIADVLVLTWIGGLPVEHPYIIIGQVASFLYFLLFLVLLPLAGWVENKALKWN</sequence>
<feature type="transmembrane region" description="Helical" evidence="20">
    <location>
        <begin position="229"/>
        <end position="250"/>
    </location>
</feature>
<dbReference type="GO" id="GO:0016491">
    <property type="term" value="F:oxidoreductase activity"/>
    <property type="evidence" value="ECO:0007669"/>
    <property type="project" value="UniProtKB-UniRule"/>
</dbReference>
<keyword evidence="8 20" id="KW-0812">Transmembrane</keyword>
<feature type="transmembrane region" description="Helical" evidence="20">
    <location>
        <begin position="178"/>
        <end position="200"/>
    </location>
</feature>
<evidence type="ECO:0000256" key="3">
    <source>
        <dbReference type="ARBA" id="ARBA00011660"/>
    </source>
</evidence>
<dbReference type="GO" id="GO:0008121">
    <property type="term" value="F:quinol-cytochrome-c reductase activity"/>
    <property type="evidence" value="ECO:0007669"/>
    <property type="project" value="InterPro"/>
</dbReference>
<geneLocation type="mitochondrion" evidence="23"/>
<evidence type="ECO:0000256" key="17">
    <source>
        <dbReference type="ARBA" id="ARBA00061233"/>
    </source>
</evidence>
<feature type="binding site" description="axial binding residue" evidence="19">
    <location>
        <position position="97"/>
    </location>
    <ligand>
        <name>heme b</name>
        <dbReference type="ChEBI" id="CHEBI:60344"/>
        <label>b566</label>
    </ligand>
    <ligandPart>
        <name>Fe</name>
        <dbReference type="ChEBI" id="CHEBI:18248"/>
    </ligandPart>
</feature>
<dbReference type="PROSITE" id="PS51003">
    <property type="entry name" value="CYTB_CTER"/>
    <property type="match status" value="1"/>
</dbReference>
<dbReference type="RefSeq" id="YP_009459855.1">
    <property type="nucleotide sequence ID" value="NC_036948.1"/>
</dbReference>
<keyword evidence="13 19" id="KW-0408">Iron</keyword>
<dbReference type="GO" id="GO:0045275">
    <property type="term" value="C:respiratory chain complex III"/>
    <property type="evidence" value="ECO:0007669"/>
    <property type="project" value="InterPro"/>
</dbReference>
<keyword evidence="5 20" id="KW-0813">Transport</keyword>
<keyword evidence="7 20" id="KW-0679">Respiratory chain</keyword>
<dbReference type="Pfam" id="PF00032">
    <property type="entry name" value="Cytochrom_B_C"/>
    <property type="match status" value="1"/>
</dbReference>
<evidence type="ECO:0000256" key="2">
    <source>
        <dbReference type="ARBA" id="ARBA00004448"/>
    </source>
</evidence>
<dbReference type="AlphaFoldDB" id="A0A343SU26"/>
<dbReference type="InterPro" id="IPR036150">
    <property type="entry name" value="Cyt_b/b6_C_sf"/>
</dbReference>
<gene>
    <name evidence="23" type="primary">CYTB</name>
</gene>
<evidence type="ECO:0000256" key="9">
    <source>
        <dbReference type="ARBA" id="ARBA00022723"/>
    </source>
</evidence>
<feature type="transmembrane region" description="Helical" evidence="20">
    <location>
        <begin position="347"/>
        <end position="372"/>
    </location>
</feature>
<dbReference type="EMBL" id="MF924390">
    <property type="protein sequence ID" value="AUT14039.1"/>
    <property type="molecule type" value="Genomic_DNA"/>
</dbReference>
<evidence type="ECO:0000256" key="16">
    <source>
        <dbReference type="ARBA" id="ARBA00023136"/>
    </source>
</evidence>
<dbReference type="PANTHER" id="PTHR19271:SF16">
    <property type="entry name" value="CYTOCHROME B"/>
    <property type="match status" value="1"/>
</dbReference>
<keyword evidence="9 19" id="KW-0479">Metal-binding</keyword>
<evidence type="ECO:0000256" key="5">
    <source>
        <dbReference type="ARBA" id="ARBA00022448"/>
    </source>
</evidence>
<feature type="binding site" description="axial binding residue" evidence="19">
    <location>
        <position position="196"/>
    </location>
    <ligand>
        <name>heme b</name>
        <dbReference type="ChEBI" id="CHEBI:60344"/>
        <label>b566</label>
    </ligand>
    <ligandPart>
        <name>Fe</name>
        <dbReference type="ChEBI" id="CHEBI:18248"/>
    </ligandPart>
</feature>
<keyword evidence="15 20" id="KW-0496">Mitochondrion</keyword>
<dbReference type="InterPro" id="IPR005798">
    <property type="entry name" value="Cyt_b/b6_C"/>
</dbReference>
<dbReference type="PROSITE" id="PS51002">
    <property type="entry name" value="CYTB_NTER"/>
    <property type="match status" value="1"/>
</dbReference>
<evidence type="ECO:0000256" key="4">
    <source>
        <dbReference type="ARBA" id="ARBA00013531"/>
    </source>
</evidence>
<comment type="similarity">
    <text evidence="17 20">Belongs to the cytochrome b family.</text>
</comment>
<dbReference type="GO" id="GO:0005743">
    <property type="term" value="C:mitochondrial inner membrane"/>
    <property type="evidence" value="ECO:0007669"/>
    <property type="project" value="UniProtKB-SubCell"/>
</dbReference>
<dbReference type="SUPFAM" id="SSF81648">
    <property type="entry name" value="a domain/subunit of cytochrome bc1 complex (Ubiquinol-cytochrome c reductase)"/>
    <property type="match status" value="1"/>
</dbReference>
<dbReference type="InterPro" id="IPR030689">
    <property type="entry name" value="Cytochrome_b"/>
</dbReference>
<evidence type="ECO:0000256" key="11">
    <source>
        <dbReference type="ARBA" id="ARBA00022982"/>
    </source>
</evidence>
<comment type="subunit">
    <text evidence="3">The cytochrome bc1 complex contains 3 respiratory subunits (MT-CYB, CYC1 and UQCRFS1), 2 core proteins (UQCRC1 and UQCRC2) and probably 6 low-molecular weight proteins.</text>
</comment>
<reference evidence="23" key="1">
    <citation type="submission" date="2017-09" db="EMBL/GenBank/DDBJ databases">
        <title>The complete mitochondrial genome of Channa gachua.</title>
        <authorList>
            <person name="Wen Z.-Y."/>
        </authorList>
    </citation>
    <scope>NUCLEOTIDE SEQUENCE</scope>
</reference>
<comment type="cofactor">
    <cofactor evidence="20">
        <name>heme b</name>
        <dbReference type="ChEBI" id="CHEBI:60344"/>
    </cofactor>
    <text evidence="20">Binds 2 heme groups non-covalently.</text>
</comment>
<dbReference type="InterPro" id="IPR016174">
    <property type="entry name" value="Di-haem_cyt_TM"/>
</dbReference>
<keyword evidence="11 20" id="KW-0249">Electron transport</keyword>
<evidence type="ECO:0000256" key="20">
    <source>
        <dbReference type="RuleBase" id="RU362117"/>
    </source>
</evidence>
<dbReference type="SUPFAM" id="SSF81342">
    <property type="entry name" value="Transmembrane di-heme cytochromes"/>
    <property type="match status" value="1"/>
</dbReference>
<evidence type="ECO:0000256" key="12">
    <source>
        <dbReference type="ARBA" id="ARBA00022989"/>
    </source>
</evidence>
<dbReference type="GO" id="GO:0006122">
    <property type="term" value="P:mitochondrial electron transport, ubiquinol to cytochrome c"/>
    <property type="evidence" value="ECO:0007669"/>
    <property type="project" value="TreeGrafter"/>
</dbReference>
<keyword evidence="14" id="KW-0830">Ubiquinone</keyword>
<evidence type="ECO:0000256" key="10">
    <source>
        <dbReference type="ARBA" id="ARBA00022792"/>
    </source>
</evidence>
<evidence type="ECO:0000256" key="18">
    <source>
        <dbReference type="PIRSR" id="PIRSR038885-1"/>
    </source>
</evidence>
<keyword evidence="6 19" id="KW-0349">Heme</keyword>
<dbReference type="PIRSF" id="PIRSF038885">
    <property type="entry name" value="COB"/>
    <property type="match status" value="1"/>
</dbReference>
<dbReference type="CDD" id="cd00284">
    <property type="entry name" value="Cytochrome_b_N"/>
    <property type="match status" value="1"/>
</dbReference>
<evidence type="ECO:0000256" key="19">
    <source>
        <dbReference type="PIRSR" id="PIRSR038885-2"/>
    </source>
</evidence>
<evidence type="ECO:0000256" key="14">
    <source>
        <dbReference type="ARBA" id="ARBA00023075"/>
    </source>
</evidence>
<proteinExistence type="inferred from homology"/>
<dbReference type="FunFam" id="1.20.810.10:FF:000002">
    <property type="entry name" value="Cytochrome b"/>
    <property type="match status" value="1"/>
</dbReference>
<feature type="transmembrane region" description="Helical" evidence="20">
    <location>
        <begin position="288"/>
        <end position="308"/>
    </location>
</feature>
<dbReference type="InterPro" id="IPR027387">
    <property type="entry name" value="Cytb/b6-like_sf"/>
</dbReference>
<dbReference type="CDD" id="cd00290">
    <property type="entry name" value="cytochrome_b_C"/>
    <property type="match status" value="1"/>
</dbReference>
<evidence type="ECO:0000313" key="23">
    <source>
        <dbReference type="EMBL" id="AUT14039.1"/>
    </source>
</evidence>
<dbReference type="InterPro" id="IPR005797">
    <property type="entry name" value="Cyt_b/b6_N"/>
</dbReference>
<feature type="binding site" evidence="18">
    <location>
        <position position="201"/>
    </location>
    <ligand>
        <name>a ubiquinone</name>
        <dbReference type="ChEBI" id="CHEBI:16389"/>
    </ligand>
</feature>
<feature type="transmembrane region" description="Helical" evidence="20">
    <location>
        <begin position="77"/>
        <end position="98"/>
    </location>
</feature>
<dbReference type="GeneID" id="35987119"/>
<feature type="transmembrane region" description="Helical" evidence="20">
    <location>
        <begin position="145"/>
        <end position="166"/>
    </location>
</feature>
<evidence type="ECO:0000259" key="21">
    <source>
        <dbReference type="PROSITE" id="PS51002"/>
    </source>
</evidence>
<dbReference type="Gene3D" id="1.20.810.10">
    <property type="entry name" value="Cytochrome Bc1 Complex, Chain C"/>
    <property type="match status" value="1"/>
</dbReference>
<keyword evidence="10" id="KW-0999">Mitochondrion inner membrane</keyword>
<feature type="transmembrane region" description="Helical" evidence="20">
    <location>
        <begin position="320"/>
        <end position="341"/>
    </location>
</feature>
<feature type="transmembrane region" description="Helical" evidence="20">
    <location>
        <begin position="113"/>
        <end position="133"/>
    </location>
</feature>
<dbReference type="PANTHER" id="PTHR19271">
    <property type="entry name" value="CYTOCHROME B"/>
    <property type="match status" value="1"/>
</dbReference>
<keyword evidence="16 20" id="KW-0472">Membrane</keyword>
<name>A0A343SU26_9TELE</name>
<dbReference type="GO" id="GO:0046872">
    <property type="term" value="F:metal ion binding"/>
    <property type="evidence" value="ECO:0007669"/>
    <property type="project" value="UniProtKB-UniRule"/>
</dbReference>
<dbReference type="Pfam" id="PF00033">
    <property type="entry name" value="Cytochrome_B"/>
    <property type="match status" value="1"/>
</dbReference>
<feature type="transmembrane region" description="Helical" evidence="20">
    <location>
        <begin position="30"/>
        <end position="56"/>
    </location>
</feature>
<comment type="cofactor">
    <cofactor evidence="19">
        <name>heme</name>
        <dbReference type="ChEBI" id="CHEBI:30413"/>
    </cofactor>
    <text evidence="19">Binds 2 heme groups non-covalently.</text>
</comment>
<evidence type="ECO:0000256" key="13">
    <source>
        <dbReference type="ARBA" id="ARBA00023004"/>
    </source>
</evidence>
<feature type="domain" description="Cytochrome b/b6 C-terminal region profile" evidence="22">
    <location>
        <begin position="210"/>
        <end position="380"/>
    </location>
</feature>
<evidence type="ECO:0000256" key="6">
    <source>
        <dbReference type="ARBA" id="ARBA00022617"/>
    </source>
</evidence>
<organism evidence="23">
    <name type="scientific">Channa gachua</name>
    <name type="common">dwarf snakehead</name>
    <dbReference type="NCBI Taxonomy" id="33790"/>
    <lineage>
        <taxon>Eukaryota</taxon>
        <taxon>Metazoa</taxon>
        <taxon>Chordata</taxon>
        <taxon>Craniata</taxon>
        <taxon>Vertebrata</taxon>
        <taxon>Euteleostomi</taxon>
        <taxon>Actinopterygii</taxon>
        <taxon>Neopterygii</taxon>
        <taxon>Teleostei</taxon>
        <taxon>Neoteleostei</taxon>
        <taxon>Acanthomorphata</taxon>
        <taxon>Anabantaria</taxon>
        <taxon>Anabantiformes</taxon>
        <taxon>Channoidei</taxon>
        <taxon>Channidae</taxon>
        <taxon>Channa</taxon>
    </lineage>
</organism>
<feature type="binding site" description="axial binding residue" evidence="19">
    <location>
        <position position="83"/>
    </location>
    <ligand>
        <name>heme b</name>
        <dbReference type="ChEBI" id="CHEBI:60344"/>
        <label>b562</label>
    </ligand>
    <ligandPart>
        <name>Fe</name>
        <dbReference type="ChEBI" id="CHEBI:18248"/>
    </ligandPart>
</feature>
<evidence type="ECO:0000256" key="7">
    <source>
        <dbReference type="ARBA" id="ARBA00022660"/>
    </source>
</evidence>
<comment type="subcellular location">
    <subcellularLocation>
        <location evidence="2">Mitochondrion inner membrane</location>
        <topology evidence="2">Multi-pass membrane protein</topology>
    </subcellularLocation>
</comment>
<dbReference type="CTD" id="4519"/>
<evidence type="ECO:0000259" key="22">
    <source>
        <dbReference type="PROSITE" id="PS51003"/>
    </source>
</evidence>
<protein>
    <recommendedName>
        <fullName evidence="4 20">Cytochrome b</fullName>
    </recommendedName>
</protein>
<feature type="binding site" description="axial binding residue" evidence="19">
    <location>
        <position position="182"/>
    </location>
    <ligand>
        <name>heme b</name>
        <dbReference type="ChEBI" id="CHEBI:60344"/>
        <label>b562</label>
    </ligand>
    <ligandPart>
        <name>Fe</name>
        <dbReference type="ChEBI" id="CHEBI:18248"/>
    </ligandPart>
</feature>
<feature type="domain" description="Cytochrome b/b6 N-terminal region profile" evidence="21">
    <location>
        <begin position="1"/>
        <end position="209"/>
    </location>
</feature>
<evidence type="ECO:0000256" key="1">
    <source>
        <dbReference type="ARBA" id="ARBA00002566"/>
    </source>
</evidence>